<dbReference type="Gene3D" id="3.40.50.11260">
    <property type="match status" value="1"/>
</dbReference>
<evidence type="ECO:0000256" key="6">
    <source>
        <dbReference type="SAM" id="SignalP"/>
    </source>
</evidence>
<feature type="chain" id="PRO_5040894734" description="Histidine kinase/HSP90-like ATPase domain-containing protein" evidence="6">
    <location>
        <begin position="16"/>
        <end position="748"/>
    </location>
</feature>
<feature type="binding site" evidence="5">
    <location>
        <position position="138"/>
    </location>
    <ligand>
        <name>ATP</name>
        <dbReference type="ChEBI" id="CHEBI:30616"/>
    </ligand>
</feature>
<keyword evidence="9" id="KW-1185">Reference proteome</keyword>
<evidence type="ECO:0000256" key="5">
    <source>
        <dbReference type="PIRSR" id="PIRSR002583-1"/>
    </source>
</evidence>
<organism evidence="8 9">
    <name type="scientific">Triparma columacea</name>
    <dbReference type="NCBI Taxonomy" id="722753"/>
    <lineage>
        <taxon>Eukaryota</taxon>
        <taxon>Sar</taxon>
        <taxon>Stramenopiles</taxon>
        <taxon>Ochrophyta</taxon>
        <taxon>Bolidophyceae</taxon>
        <taxon>Parmales</taxon>
        <taxon>Triparmaceae</taxon>
        <taxon>Triparma</taxon>
    </lineage>
</organism>
<dbReference type="Pfam" id="PF13589">
    <property type="entry name" value="HATPase_c_3"/>
    <property type="match status" value="1"/>
</dbReference>
<evidence type="ECO:0000256" key="4">
    <source>
        <dbReference type="ARBA" id="ARBA00023186"/>
    </source>
</evidence>
<dbReference type="FunFam" id="3.30.565.10:FF:000005">
    <property type="entry name" value="Heat shock protein 90"/>
    <property type="match status" value="1"/>
</dbReference>
<dbReference type="InterPro" id="IPR020568">
    <property type="entry name" value="Ribosomal_Su5_D2-typ_SF"/>
</dbReference>
<keyword evidence="6" id="KW-0732">Signal</keyword>
<dbReference type="EMBL" id="BRYA01000138">
    <property type="protein sequence ID" value="GMI40868.1"/>
    <property type="molecule type" value="Genomic_DNA"/>
</dbReference>
<gene>
    <name evidence="8" type="ORF">TrCOL_g4335</name>
</gene>
<feature type="binding site" evidence="5">
    <location>
        <position position="427"/>
    </location>
    <ligand>
        <name>ATP</name>
        <dbReference type="ChEBI" id="CHEBI:30616"/>
    </ligand>
</feature>
<dbReference type="CDD" id="cd16927">
    <property type="entry name" value="HATPase_Hsp90-like"/>
    <property type="match status" value="1"/>
</dbReference>
<dbReference type="GO" id="GO:0005524">
    <property type="term" value="F:ATP binding"/>
    <property type="evidence" value="ECO:0007669"/>
    <property type="project" value="UniProtKB-KW"/>
</dbReference>
<dbReference type="InterPro" id="IPR036890">
    <property type="entry name" value="HATPase_C_sf"/>
</dbReference>
<evidence type="ECO:0000256" key="3">
    <source>
        <dbReference type="ARBA" id="ARBA00022840"/>
    </source>
</evidence>
<dbReference type="Gene3D" id="1.20.120.790">
    <property type="entry name" value="Heat shock protein 90, C-terminal domain"/>
    <property type="match status" value="1"/>
</dbReference>
<protein>
    <recommendedName>
        <fullName evidence="7">Histidine kinase/HSP90-like ATPase domain-containing protein</fullName>
    </recommendedName>
</protein>
<dbReference type="NCBIfam" id="NF003555">
    <property type="entry name" value="PRK05218.1"/>
    <property type="match status" value="1"/>
</dbReference>
<evidence type="ECO:0000313" key="8">
    <source>
        <dbReference type="EMBL" id="GMI40868.1"/>
    </source>
</evidence>
<feature type="binding site" evidence="5">
    <location>
        <position position="95"/>
    </location>
    <ligand>
        <name>ATP</name>
        <dbReference type="ChEBI" id="CHEBI:30616"/>
    </ligand>
</feature>
<evidence type="ECO:0000313" key="9">
    <source>
        <dbReference type="Proteomes" id="UP001165065"/>
    </source>
</evidence>
<comment type="similarity">
    <text evidence="1">Belongs to the heat shock protein 90 family.</text>
</comment>
<dbReference type="InterPro" id="IPR020575">
    <property type="entry name" value="Hsp90_N"/>
</dbReference>
<dbReference type="HAMAP" id="MF_00505">
    <property type="entry name" value="HSP90"/>
    <property type="match status" value="1"/>
</dbReference>
<dbReference type="GO" id="GO:0140662">
    <property type="term" value="F:ATP-dependent protein folding chaperone"/>
    <property type="evidence" value="ECO:0007669"/>
    <property type="project" value="InterPro"/>
</dbReference>
<dbReference type="SUPFAM" id="SSF55874">
    <property type="entry name" value="ATPase domain of HSP90 chaperone/DNA topoisomerase II/histidine kinase"/>
    <property type="match status" value="1"/>
</dbReference>
<sequence>MRLTVAFSILATSVAFIVPNAPWITPKMPQKGVSLLSPFSGHQPTSSSFPHALQATATEEPETYKFDAEVSRVMDIIINSLYSDKSVFLRELVSNAADACDKRRFLSLTDGTVAEPEVKIRGFKDKKILVIEDTGVGMTKDELMNNLGKIASSGTKKFQEAMKEAKDDLNLIGQFGVGFYSGFLVADKMTVETRSATSGEDGWYKWESSAGSDYSITTCDKPEAMDENEEAQDREVGTRLTLHLKDDCLEFAEDFRLKDLLEKYSEFIEYPISVFASKTDYKQVPDEEANKDLKEGEIEKMKTVTTTTEEYTRVNNQKPIWLRPPKEVPEEEYASFYKAAFKSSYDDPMAYTHFNLEGQVECKSVLFIPGMLPFELSKDMFDENSHNLRLYVKRVFINDQFDDLIPRYLKFIRGVVDSNDLPLNVGREILQKSSMLRVIRKRLIRKSLDMVKQVKDRGEEEYMKFWRNFGKYIKVGVVEDEANVQELAGLCRFQSTESGDEGWTSLEEYVGRMKEGQDKVYYVSGEGRDQASMSPCLEGMGKKGYEVLYMVEPLDEIAMQTLGKFGEFQVADATKEQFDEGEDEKKAKDAASSELKVTLDYLTEVLGDKVDGVGVSTSLTESPAQLVQGAYGMSPSMQRYMEAQAVAMGDDASAVQGMMGGMNKAKLELNPEHGVVKNLDRLVKGGDKERAEDYGRMIYDLASITSGYKIEDSKGFARRIIKTMEMVEVGEGGGEEKTGDGEVEVEVM</sequence>
<dbReference type="SUPFAM" id="SSF54211">
    <property type="entry name" value="Ribosomal protein S5 domain 2-like"/>
    <property type="match status" value="1"/>
</dbReference>
<feature type="binding site" evidence="5">
    <location>
        <position position="146"/>
    </location>
    <ligand>
        <name>ATP</name>
        <dbReference type="ChEBI" id="CHEBI:30616"/>
    </ligand>
</feature>
<dbReference type="AlphaFoldDB" id="A0A9W7G9Y3"/>
<keyword evidence="2 5" id="KW-0547">Nucleotide-binding</keyword>
<dbReference type="PIRSF" id="PIRSF002583">
    <property type="entry name" value="Hsp90"/>
    <property type="match status" value="1"/>
</dbReference>
<feature type="signal peptide" evidence="6">
    <location>
        <begin position="1"/>
        <end position="15"/>
    </location>
</feature>
<evidence type="ECO:0000259" key="7">
    <source>
        <dbReference type="SMART" id="SM00387"/>
    </source>
</evidence>
<dbReference type="OrthoDB" id="28737at2759"/>
<dbReference type="Gene3D" id="3.30.230.80">
    <property type="match status" value="1"/>
</dbReference>
<comment type="caution">
    <text evidence="8">The sequence shown here is derived from an EMBL/GenBank/DDBJ whole genome shotgun (WGS) entry which is preliminary data.</text>
</comment>
<dbReference type="GO" id="GO:0051082">
    <property type="term" value="F:unfolded protein binding"/>
    <property type="evidence" value="ECO:0007669"/>
    <property type="project" value="InterPro"/>
</dbReference>
<feature type="binding site" evidence="5">
    <location>
        <position position="133"/>
    </location>
    <ligand>
        <name>ATP</name>
        <dbReference type="ChEBI" id="CHEBI:30616"/>
    </ligand>
</feature>
<dbReference type="PRINTS" id="PR00775">
    <property type="entry name" value="HEATSHOCK90"/>
</dbReference>
<dbReference type="GO" id="GO:0016887">
    <property type="term" value="F:ATP hydrolysis activity"/>
    <property type="evidence" value="ECO:0007669"/>
    <property type="project" value="InterPro"/>
</dbReference>
<feature type="binding site" evidence="5">
    <location>
        <position position="238"/>
    </location>
    <ligand>
        <name>ATP</name>
        <dbReference type="ChEBI" id="CHEBI:30616"/>
    </ligand>
</feature>
<feature type="binding site" evidence="5">
    <location>
        <begin position="174"/>
        <end position="179"/>
    </location>
    <ligand>
        <name>ATP</name>
        <dbReference type="ChEBI" id="CHEBI:30616"/>
    </ligand>
</feature>
<evidence type="ECO:0000256" key="1">
    <source>
        <dbReference type="ARBA" id="ARBA00008239"/>
    </source>
</evidence>
<dbReference type="InterPro" id="IPR037196">
    <property type="entry name" value="HSP90_C"/>
</dbReference>
<reference evidence="9" key="1">
    <citation type="journal article" date="2023" name="Commun. Biol.">
        <title>Genome analysis of Parmales, the sister group of diatoms, reveals the evolutionary specialization of diatoms from phago-mixotrophs to photoautotrophs.</title>
        <authorList>
            <person name="Ban H."/>
            <person name="Sato S."/>
            <person name="Yoshikawa S."/>
            <person name="Yamada K."/>
            <person name="Nakamura Y."/>
            <person name="Ichinomiya M."/>
            <person name="Sato N."/>
            <person name="Blanc-Mathieu R."/>
            <person name="Endo H."/>
            <person name="Kuwata A."/>
            <person name="Ogata H."/>
        </authorList>
    </citation>
    <scope>NUCLEOTIDE SEQUENCE [LARGE SCALE GENOMIC DNA]</scope>
</reference>
<dbReference type="InterPro" id="IPR003594">
    <property type="entry name" value="HATPase_dom"/>
</dbReference>
<dbReference type="PANTHER" id="PTHR11528">
    <property type="entry name" value="HEAT SHOCK PROTEIN 90 FAMILY MEMBER"/>
    <property type="match status" value="1"/>
</dbReference>
<name>A0A9W7G9Y3_9STRA</name>
<dbReference type="FunFam" id="3.30.230.80:FF:000007">
    <property type="entry name" value="Heat shock protein 90"/>
    <property type="match status" value="1"/>
</dbReference>
<keyword evidence="3 5" id="KW-0067">ATP-binding</keyword>
<keyword evidence="4" id="KW-0143">Chaperone</keyword>
<evidence type="ECO:0000256" key="2">
    <source>
        <dbReference type="ARBA" id="ARBA00022741"/>
    </source>
</evidence>
<dbReference type="SUPFAM" id="SSF110942">
    <property type="entry name" value="HSP90 C-terminal domain"/>
    <property type="match status" value="1"/>
</dbReference>
<dbReference type="Proteomes" id="UP001165065">
    <property type="component" value="Unassembled WGS sequence"/>
</dbReference>
<dbReference type="InterPro" id="IPR001404">
    <property type="entry name" value="Hsp90_fam"/>
</dbReference>
<accession>A0A9W7G9Y3</accession>
<proteinExistence type="inferred from homology"/>
<feature type="domain" description="Histidine kinase/HSP90-like ATPase" evidence="7">
    <location>
        <begin position="84"/>
        <end position="248"/>
    </location>
</feature>
<feature type="binding site" evidence="5">
    <location>
        <position position="91"/>
    </location>
    <ligand>
        <name>ATP</name>
        <dbReference type="ChEBI" id="CHEBI:30616"/>
    </ligand>
</feature>
<dbReference type="Pfam" id="PF00183">
    <property type="entry name" value="HSP90"/>
    <property type="match status" value="1"/>
</dbReference>
<dbReference type="SMART" id="SM00387">
    <property type="entry name" value="HATPase_c"/>
    <property type="match status" value="1"/>
</dbReference>
<feature type="binding site" evidence="5">
    <location>
        <begin position="153"/>
        <end position="154"/>
    </location>
    <ligand>
        <name>ATP</name>
        <dbReference type="ChEBI" id="CHEBI:30616"/>
    </ligand>
</feature>
<dbReference type="Gene3D" id="3.30.565.10">
    <property type="entry name" value="Histidine kinase-like ATPase, C-terminal domain"/>
    <property type="match status" value="1"/>
</dbReference>